<feature type="transmembrane region" description="Helical" evidence="1">
    <location>
        <begin position="55"/>
        <end position="75"/>
    </location>
</feature>
<keyword evidence="3" id="KW-1185">Reference proteome</keyword>
<proteinExistence type="predicted"/>
<evidence type="ECO:0000313" key="2">
    <source>
        <dbReference type="EMBL" id="MDN3724807.1"/>
    </source>
</evidence>
<comment type="caution">
    <text evidence="2">The sequence shown here is derived from an EMBL/GenBank/DDBJ whole genome shotgun (WGS) entry which is preliminary data.</text>
</comment>
<dbReference type="EMBL" id="JAUGQQ010000006">
    <property type="protein sequence ID" value="MDN3724807.1"/>
    <property type="molecule type" value="Genomic_DNA"/>
</dbReference>
<sequence>MKEHETKELEQLIAKAMQKSTLEKPSLQFTDNVMAALIASHRTSAIVYRPLIPKYIWVAIGVGIFGITAYLWFLLQPAPLNLPALSLDFMENNPISKEVSAFTVSKITVYAFLLLALMLCVQIPMLKRYFDKQQMI</sequence>
<feature type="transmembrane region" description="Helical" evidence="1">
    <location>
        <begin position="107"/>
        <end position="126"/>
    </location>
</feature>
<gene>
    <name evidence="2" type="ORF">QRD02_10465</name>
</gene>
<reference evidence="2 3" key="1">
    <citation type="submission" date="2023-06" db="EMBL/GenBank/DDBJ databases">
        <authorList>
            <person name="Ye Y.-Q."/>
            <person name="Du Z.-J."/>
        </authorList>
    </citation>
    <scope>NUCLEOTIDE SEQUENCE [LARGE SCALE GENOMIC DNA]</scope>
    <source>
        <strain evidence="2 3">SDUM287046</strain>
    </source>
</reference>
<protein>
    <submittedName>
        <fullName evidence="2">Uncharacterized protein</fullName>
    </submittedName>
</protein>
<dbReference type="Proteomes" id="UP001244787">
    <property type="component" value="Unassembled WGS sequence"/>
</dbReference>
<evidence type="ECO:0000313" key="3">
    <source>
        <dbReference type="Proteomes" id="UP001244787"/>
    </source>
</evidence>
<keyword evidence="1" id="KW-0812">Transmembrane</keyword>
<keyword evidence="1" id="KW-0472">Membrane</keyword>
<evidence type="ECO:0000256" key="1">
    <source>
        <dbReference type="SAM" id="Phobius"/>
    </source>
</evidence>
<dbReference type="RefSeq" id="WP_290254894.1">
    <property type="nucleotide sequence ID" value="NZ_JAUGQQ010000006.1"/>
</dbReference>
<keyword evidence="1" id="KW-1133">Transmembrane helix</keyword>
<organism evidence="2 3">
    <name type="scientific">Aequorivita aurantiaca</name>
    <dbReference type="NCBI Taxonomy" id="3053356"/>
    <lineage>
        <taxon>Bacteria</taxon>
        <taxon>Pseudomonadati</taxon>
        <taxon>Bacteroidota</taxon>
        <taxon>Flavobacteriia</taxon>
        <taxon>Flavobacteriales</taxon>
        <taxon>Flavobacteriaceae</taxon>
        <taxon>Aequorivita</taxon>
    </lineage>
</organism>
<name>A0ABT8DP07_9FLAO</name>
<accession>A0ABT8DP07</accession>